<accession>A0A0W0TQ81</accession>
<dbReference type="PATRIC" id="fig|45065.4.peg.1933"/>
<dbReference type="OrthoDB" id="5659842at2"/>
<dbReference type="Pfam" id="PF00657">
    <property type="entry name" value="Lipase_GDSL"/>
    <property type="match status" value="1"/>
</dbReference>
<dbReference type="PANTHER" id="PTHR45642:SF141">
    <property type="entry name" value="SECRETED EFFECTOR PROTEIN SSEJ"/>
    <property type="match status" value="1"/>
</dbReference>
<comment type="caution">
    <text evidence="1">The sequence shown here is derived from an EMBL/GenBank/DDBJ whole genome shotgun (WGS) entry which is preliminary data.</text>
</comment>
<dbReference type="Proteomes" id="UP000054785">
    <property type="component" value="Unassembled WGS sequence"/>
</dbReference>
<evidence type="ECO:0000313" key="1">
    <source>
        <dbReference type="EMBL" id="KTC97461.1"/>
    </source>
</evidence>
<dbReference type="AlphaFoldDB" id="A0A0W0TQ81"/>
<sequence>MSATVRHVLEDRDTESDDDGSRLVRSPLFTTFTDEDESEERFNTAMYHAPSTDKTEITEVLLIGDSLTDRGEWVDDRLFGCIPGTLVTGLQGRSPQGSFTNGFAWSDFVATWLANRCIIEPSRELSGLDDIAIAEALITRDKRAGIAERVLEDFNLDNAAMVSLKPKSAKKHVHSTDAADAILTHDKRAPQYIKERGLSVSLFSKPRSTQKAPQIILRSYAQGGLTASDWTRDLTFSISRGASRHILPTLADTRRQIEADDNRRHLSRAQKAKILVTEWSGVNDQITVNAVPSEYEVRRAVAARVENVRQLLALGYRQFVWLNQPDLSLLPRFQARDEAAQETARNCSLSFNVLLEEERQKLCEDYPYVNVQIFDVASIFSEVYHNPEKYGFDPLKLHTPYVTSADFDKPEDGVSEAKSYFFWDDVHPTADVHALIGLFYVDFMMQHFKYMDVVRPSSEGDKIVTETELMDAFRIRYQETLAIDARRWTYFAHKSKIDYLNASLKEVVHHAFIERAARTRGVLEALGWVDNNGSVLLNAPTLVKILRQMQPPAPLAMGCHLQ</sequence>
<dbReference type="InterPro" id="IPR050592">
    <property type="entry name" value="GDSL_lipolytic_enzyme"/>
</dbReference>
<dbReference type="Gene3D" id="3.40.50.1110">
    <property type="entry name" value="SGNH hydrolase"/>
    <property type="match status" value="1"/>
</dbReference>
<evidence type="ECO:0000313" key="2">
    <source>
        <dbReference type="Proteomes" id="UP000054785"/>
    </source>
</evidence>
<dbReference type="STRING" id="45065.Lgee_1782"/>
<dbReference type="RefSeq" id="WP_028387126.1">
    <property type="nucleotide sequence ID" value="NZ_CAAAHN010000003.1"/>
</dbReference>
<dbReference type="PANTHER" id="PTHR45642">
    <property type="entry name" value="GDSL ESTERASE/LIPASE EXL3"/>
    <property type="match status" value="1"/>
</dbReference>
<dbReference type="CDD" id="cd01846">
    <property type="entry name" value="fatty_acyltransferase_like"/>
    <property type="match status" value="1"/>
</dbReference>
<gene>
    <name evidence="1" type="ORF">Lgee_1782</name>
</gene>
<name>A0A0W0TQ81_9GAMM</name>
<organism evidence="1 2">
    <name type="scientific">Legionella geestiana</name>
    <dbReference type="NCBI Taxonomy" id="45065"/>
    <lineage>
        <taxon>Bacteria</taxon>
        <taxon>Pseudomonadati</taxon>
        <taxon>Pseudomonadota</taxon>
        <taxon>Gammaproteobacteria</taxon>
        <taxon>Legionellales</taxon>
        <taxon>Legionellaceae</taxon>
        <taxon>Legionella</taxon>
    </lineage>
</organism>
<dbReference type="EMBL" id="LNYC01000070">
    <property type="protein sequence ID" value="KTC97461.1"/>
    <property type="molecule type" value="Genomic_DNA"/>
</dbReference>
<dbReference type="InterPro" id="IPR036514">
    <property type="entry name" value="SGNH_hydro_sf"/>
</dbReference>
<dbReference type="InterPro" id="IPR001087">
    <property type="entry name" value="GDSL"/>
</dbReference>
<dbReference type="GO" id="GO:0016788">
    <property type="term" value="F:hydrolase activity, acting on ester bonds"/>
    <property type="evidence" value="ECO:0007669"/>
    <property type="project" value="InterPro"/>
</dbReference>
<keyword evidence="2" id="KW-1185">Reference proteome</keyword>
<proteinExistence type="predicted"/>
<dbReference type="SUPFAM" id="SSF52266">
    <property type="entry name" value="SGNH hydrolase"/>
    <property type="match status" value="1"/>
</dbReference>
<protein>
    <submittedName>
        <fullName evidence="1">Putative thermolabile hemolysin</fullName>
    </submittedName>
</protein>
<reference evidence="1 2" key="1">
    <citation type="submission" date="2015-11" db="EMBL/GenBank/DDBJ databases">
        <title>Genomic analysis of 38 Legionella species identifies large and diverse effector repertoires.</title>
        <authorList>
            <person name="Burstein D."/>
            <person name="Amaro F."/>
            <person name="Zusman T."/>
            <person name="Lifshitz Z."/>
            <person name="Cohen O."/>
            <person name="Gilbert J.A."/>
            <person name="Pupko T."/>
            <person name="Shuman H.A."/>
            <person name="Segal G."/>
        </authorList>
    </citation>
    <scope>NUCLEOTIDE SEQUENCE [LARGE SCALE GENOMIC DNA]</scope>
    <source>
        <strain evidence="1 2">ATCC 49504</strain>
    </source>
</reference>